<proteinExistence type="predicted"/>
<feature type="compositionally biased region" description="Low complexity" evidence="1">
    <location>
        <begin position="325"/>
        <end position="338"/>
    </location>
</feature>
<sequence>MVNNIFFSLLPSEICRLILGYLSDLGCIRTFNTFFEECPYLGELRNESRTGNKMTYRVGGFTLTEILRDYFTIANIANEKRDSIIRKWTNASLPTCHPGEVAPLLVCLLSDCHGIETASSSPQDIGHITAPIKTQALRPVIPVPSARSSQHITILRSGTSADSTQSRVNVIPSVKTLSSTPKVILKVVRTQSGTLSAQPSSNSSSSRRKIHSKPAHVTEISSSATASAVPSLNIQRVFCNLVENAKTVADRINSDLGNGTNSEATLSQLDFPIPTDIDQSSSSLLEQDMQDIINRLMSDVDNFGTKSVVKTGADTATVAHPLPSPSSSPSVAASATTSKRTTINSGVAPRGRIPVKPTSKPSFEPLPDEAVSPATAVAKPFTRTTSATSSSSSAITPSPFEPPPKQPRLTARRSIARTWAKIRHVPCEEYPPLSQHSSPLESLREDAICDSRESLSAPSSTHATTSDCANPTWKIKEYPCVLPPSTHIVDLDRSPTEDNRAPMTGAPLSAPPALSETVTTETGEVNWLPLVFATTAPKKENPASGDFSEFSATWVPQAIGTSDPPLPVVDLSNSVVESIPIDFITLRHADAYRASSQPASTRLSNSRLLDYINSEVGEMNRQHCESTPHTMRPHRRRRSAQSSSLPPPPSSPPASSISFSPSGAKENVAPGASGSLASASAPASAADTSAPRPKSKKKFDLSNLDVTGTLAKIH</sequence>
<protein>
    <recommendedName>
        <fullName evidence="4">LisH domain-containing protein</fullName>
    </recommendedName>
</protein>
<evidence type="ECO:0000256" key="1">
    <source>
        <dbReference type="SAM" id="MobiDB-lite"/>
    </source>
</evidence>
<accession>A0ABR4Q0L3</accession>
<feature type="compositionally biased region" description="Low complexity" evidence="1">
    <location>
        <begin position="669"/>
        <end position="691"/>
    </location>
</feature>
<dbReference type="Proteomes" id="UP001651158">
    <property type="component" value="Unassembled WGS sequence"/>
</dbReference>
<gene>
    <name evidence="2" type="ORF">TcWFU_002494</name>
</gene>
<reference evidence="2 3" key="1">
    <citation type="journal article" date="2022" name="Front. Cell. Infect. Microbiol.">
        <title>The Genomes of Two Strains of Taenia crassiceps the Animal Model for the Study of Human Cysticercosis.</title>
        <authorList>
            <person name="Bobes R.J."/>
            <person name="Estrada K."/>
            <person name="Rios-Valencia D.G."/>
            <person name="Calderon-Gallegos A."/>
            <person name="de la Torre P."/>
            <person name="Carrero J.C."/>
            <person name="Sanchez-Flores A."/>
            <person name="Laclette J.P."/>
        </authorList>
    </citation>
    <scope>NUCLEOTIDE SEQUENCE [LARGE SCALE GENOMIC DNA]</scope>
    <source>
        <strain evidence="2">WFUcys</strain>
    </source>
</reference>
<evidence type="ECO:0000313" key="2">
    <source>
        <dbReference type="EMBL" id="KAL5103044.1"/>
    </source>
</evidence>
<feature type="region of interest" description="Disordered" evidence="1">
    <location>
        <begin position="622"/>
        <end position="714"/>
    </location>
</feature>
<evidence type="ECO:0000313" key="3">
    <source>
        <dbReference type="Proteomes" id="UP001651158"/>
    </source>
</evidence>
<evidence type="ECO:0008006" key="4">
    <source>
        <dbReference type="Google" id="ProtNLM"/>
    </source>
</evidence>
<feature type="compositionally biased region" description="Low complexity" evidence="1">
    <location>
        <begin position="384"/>
        <end position="398"/>
    </location>
</feature>
<comment type="caution">
    <text evidence="2">The sequence shown here is derived from an EMBL/GenBank/DDBJ whole genome shotgun (WGS) entry which is preliminary data.</text>
</comment>
<feature type="compositionally biased region" description="Low complexity" evidence="1">
    <location>
        <begin position="653"/>
        <end position="662"/>
    </location>
</feature>
<feature type="region of interest" description="Disordered" evidence="1">
    <location>
        <begin position="317"/>
        <end position="409"/>
    </location>
</feature>
<name>A0ABR4Q0L3_9CEST</name>
<dbReference type="EMBL" id="JAKROA010000021">
    <property type="protein sequence ID" value="KAL5103044.1"/>
    <property type="molecule type" value="Genomic_DNA"/>
</dbReference>
<keyword evidence="3" id="KW-1185">Reference proteome</keyword>
<organism evidence="2 3">
    <name type="scientific">Taenia crassiceps</name>
    <dbReference type="NCBI Taxonomy" id="6207"/>
    <lineage>
        <taxon>Eukaryota</taxon>
        <taxon>Metazoa</taxon>
        <taxon>Spiralia</taxon>
        <taxon>Lophotrochozoa</taxon>
        <taxon>Platyhelminthes</taxon>
        <taxon>Cestoda</taxon>
        <taxon>Eucestoda</taxon>
        <taxon>Cyclophyllidea</taxon>
        <taxon>Taeniidae</taxon>
        <taxon>Taenia</taxon>
    </lineage>
</organism>
<feature type="region of interest" description="Disordered" evidence="1">
    <location>
        <begin position="194"/>
        <end position="224"/>
    </location>
</feature>